<comment type="caution">
    <text evidence="2">The sequence shown here is derived from an EMBL/GenBank/DDBJ whole genome shotgun (WGS) entry which is preliminary data.</text>
</comment>
<dbReference type="AlphaFoldDB" id="A0A0V0XNN4"/>
<gene>
    <name evidence="2" type="ORF">T4E_4866</name>
</gene>
<feature type="region of interest" description="Disordered" evidence="1">
    <location>
        <begin position="1"/>
        <end position="35"/>
    </location>
</feature>
<organism evidence="2 3">
    <name type="scientific">Trichinella pseudospiralis</name>
    <name type="common">Parasitic roundworm</name>
    <dbReference type="NCBI Taxonomy" id="6337"/>
    <lineage>
        <taxon>Eukaryota</taxon>
        <taxon>Metazoa</taxon>
        <taxon>Ecdysozoa</taxon>
        <taxon>Nematoda</taxon>
        <taxon>Enoplea</taxon>
        <taxon>Dorylaimia</taxon>
        <taxon>Trichinellida</taxon>
        <taxon>Trichinellidae</taxon>
        <taxon>Trichinella</taxon>
    </lineage>
</organism>
<dbReference type="STRING" id="6337.A0A0V0XNN4"/>
<accession>A0A0V0XNN4</accession>
<name>A0A0V0XNN4_TRIPS</name>
<proteinExistence type="predicted"/>
<feature type="compositionally biased region" description="Basic and acidic residues" evidence="1">
    <location>
        <begin position="1"/>
        <end position="11"/>
    </location>
</feature>
<evidence type="ECO:0000313" key="2">
    <source>
        <dbReference type="EMBL" id="KRX89545.1"/>
    </source>
</evidence>
<sequence>MSLKVTFDECKSSSTSDDSDTSRKPSNASTSSRKERLCRATSTCTVRCPALATPVRRWLSTADMVCDQEFLDLINGILPMDHDDQSSQFSFGWKRLVPIVIIQNCHLFFR</sequence>
<protein>
    <submittedName>
        <fullName evidence="2">Uncharacterized protein</fullName>
    </submittedName>
</protein>
<evidence type="ECO:0000256" key="1">
    <source>
        <dbReference type="SAM" id="MobiDB-lite"/>
    </source>
</evidence>
<dbReference type="Proteomes" id="UP000054815">
    <property type="component" value="Unassembled WGS sequence"/>
</dbReference>
<dbReference type="EMBL" id="JYDU01000194">
    <property type="protein sequence ID" value="KRX89545.1"/>
    <property type="molecule type" value="Genomic_DNA"/>
</dbReference>
<evidence type="ECO:0000313" key="3">
    <source>
        <dbReference type="Proteomes" id="UP000054815"/>
    </source>
</evidence>
<reference evidence="2 3" key="1">
    <citation type="submission" date="2015-01" db="EMBL/GenBank/DDBJ databases">
        <title>Evolution of Trichinella species and genotypes.</title>
        <authorList>
            <person name="Korhonen P.K."/>
            <person name="Edoardo P."/>
            <person name="Giuseppe L.R."/>
            <person name="Gasser R.B."/>
        </authorList>
    </citation>
    <scope>NUCLEOTIDE SEQUENCE [LARGE SCALE GENOMIC DNA]</scope>
    <source>
        <strain evidence="2">ISS141</strain>
    </source>
</reference>